<keyword evidence="9" id="KW-1185">Reference proteome</keyword>
<dbReference type="GO" id="GO:0000278">
    <property type="term" value="P:mitotic cell cycle"/>
    <property type="evidence" value="ECO:0007669"/>
    <property type="project" value="TreeGrafter"/>
</dbReference>
<gene>
    <name evidence="8" type="ORF">LAFE_0F08108G</name>
</gene>
<reference evidence="9" key="1">
    <citation type="submission" date="2016-03" db="EMBL/GenBank/DDBJ databases">
        <authorList>
            <person name="Devillers H."/>
        </authorList>
    </citation>
    <scope>NUCLEOTIDE SEQUENCE [LARGE SCALE GENOMIC DNA]</scope>
</reference>
<dbReference type="OMA" id="DHASHKD"/>
<keyword evidence="3" id="KW-0238">DNA-binding</keyword>
<feature type="domain" description="Myb-like" evidence="6">
    <location>
        <begin position="2"/>
        <end position="53"/>
    </location>
</feature>
<sequence>MDKHIKKGPWTSDEDRALLQLVQELGAQNWVKVAAQLKVRSPKQCRERYHQNLKPSLNKSPITEEEGQMIEELVNKIGKKWAEIARLLNNGRSDNAIKNWWNGGANKRRRAAVASGEPAKDPAAPLAAYALARHHDAAHAPATTGLPVPNATATLPAPPPSTGPNPAANASQGYPNLPPVSMMQPMYMIPGHPPQLTAPVYPNPHLPHFQPMAHGQYQFQVPGLISPARRSSIGHNELPSLSAGAAHAGGRKTPAGNSPVAMILPSRKNSVSADSFPTASTSSTGTSRRSSVAFLDGVPSSKRRNSAQVNSPLPFSRRVSVNSLGTTVSNSSSNSSFTSFSNPASNCNTVPTSSSTVISHSSPELFKPNFKFAEIQKPPFKSVESDSALQQKEPRLDRASSSTSLKTMDSDSVKTENGQPLKPLSNTPTGQDPPASSDHASHKDHARAKLNYLLNDTDTD</sequence>
<dbReference type="GO" id="GO:0000978">
    <property type="term" value="F:RNA polymerase II cis-regulatory region sequence-specific DNA binding"/>
    <property type="evidence" value="ECO:0007669"/>
    <property type="project" value="TreeGrafter"/>
</dbReference>
<feature type="domain" description="HTH myb-type" evidence="7">
    <location>
        <begin position="2"/>
        <end position="57"/>
    </location>
</feature>
<dbReference type="GO" id="GO:1902584">
    <property type="term" value="P:positive regulation of response to water deprivation"/>
    <property type="evidence" value="ECO:0007669"/>
    <property type="project" value="UniProtKB-ARBA"/>
</dbReference>
<dbReference type="FunFam" id="1.10.10.60:FF:000355">
    <property type="entry name" value="Transcription factor MYB124"/>
    <property type="match status" value="1"/>
</dbReference>
<accession>A0A1G4MF10</accession>
<name>A0A1G4MF10_LACFM</name>
<dbReference type="CDD" id="cd00167">
    <property type="entry name" value="SANT"/>
    <property type="match status" value="2"/>
</dbReference>
<dbReference type="GO" id="GO:0000981">
    <property type="term" value="F:DNA-binding transcription factor activity, RNA polymerase II-specific"/>
    <property type="evidence" value="ECO:0007669"/>
    <property type="project" value="TreeGrafter"/>
</dbReference>
<dbReference type="SMART" id="SM00717">
    <property type="entry name" value="SANT"/>
    <property type="match status" value="2"/>
</dbReference>
<dbReference type="EMBL" id="LT598490">
    <property type="protein sequence ID" value="SCW02514.1"/>
    <property type="molecule type" value="Genomic_DNA"/>
</dbReference>
<dbReference type="GO" id="GO:0032875">
    <property type="term" value="P:regulation of DNA endoreduplication"/>
    <property type="evidence" value="ECO:0007669"/>
    <property type="project" value="UniProtKB-ARBA"/>
</dbReference>
<evidence type="ECO:0000256" key="4">
    <source>
        <dbReference type="ARBA" id="ARBA00023242"/>
    </source>
</evidence>
<dbReference type="PROSITE" id="PS51294">
    <property type="entry name" value="HTH_MYB"/>
    <property type="match status" value="2"/>
</dbReference>
<feature type="region of interest" description="Disordered" evidence="5">
    <location>
        <begin position="381"/>
        <end position="460"/>
    </location>
</feature>
<dbReference type="Pfam" id="PF13921">
    <property type="entry name" value="Myb_DNA-bind_6"/>
    <property type="match status" value="1"/>
</dbReference>
<feature type="compositionally biased region" description="Polar residues" evidence="5">
    <location>
        <begin position="267"/>
        <end position="277"/>
    </location>
</feature>
<feature type="region of interest" description="Disordered" evidence="5">
    <location>
        <begin position="140"/>
        <end position="176"/>
    </location>
</feature>
<evidence type="ECO:0000256" key="2">
    <source>
        <dbReference type="ARBA" id="ARBA00022737"/>
    </source>
</evidence>
<dbReference type="GO" id="GO:1901002">
    <property type="term" value="P:positive regulation of response to salt stress"/>
    <property type="evidence" value="ECO:0007669"/>
    <property type="project" value="UniProtKB-ARBA"/>
</dbReference>
<dbReference type="Proteomes" id="UP000190831">
    <property type="component" value="Chromosome F"/>
</dbReference>
<dbReference type="InterPro" id="IPR001005">
    <property type="entry name" value="SANT/Myb"/>
</dbReference>
<dbReference type="STRING" id="4955.A0A1G4MF10"/>
<keyword evidence="2" id="KW-0677">Repeat</keyword>
<evidence type="ECO:0000259" key="6">
    <source>
        <dbReference type="PROSITE" id="PS50090"/>
    </source>
</evidence>
<feature type="region of interest" description="Disordered" evidence="5">
    <location>
        <begin position="325"/>
        <end position="345"/>
    </location>
</feature>
<dbReference type="InterPro" id="IPR009057">
    <property type="entry name" value="Homeodomain-like_sf"/>
</dbReference>
<keyword evidence="4" id="KW-0539">Nucleus</keyword>
<organism evidence="8 9">
    <name type="scientific">Lachancea fermentati</name>
    <name type="common">Zygosaccharomyces fermentati</name>
    <dbReference type="NCBI Taxonomy" id="4955"/>
    <lineage>
        <taxon>Eukaryota</taxon>
        <taxon>Fungi</taxon>
        <taxon>Dikarya</taxon>
        <taxon>Ascomycota</taxon>
        <taxon>Saccharomycotina</taxon>
        <taxon>Saccharomycetes</taxon>
        <taxon>Saccharomycetales</taxon>
        <taxon>Saccharomycetaceae</taxon>
        <taxon>Lachancea</taxon>
    </lineage>
</organism>
<dbReference type="PANTHER" id="PTHR45614">
    <property type="entry name" value="MYB PROTEIN-RELATED"/>
    <property type="match status" value="1"/>
</dbReference>
<comment type="subcellular location">
    <subcellularLocation>
        <location evidence="1">Nucleus</location>
    </subcellularLocation>
</comment>
<dbReference type="SUPFAM" id="SSF46689">
    <property type="entry name" value="Homeodomain-like"/>
    <property type="match status" value="1"/>
</dbReference>
<feature type="region of interest" description="Disordered" evidence="5">
    <location>
        <begin position="230"/>
        <end position="291"/>
    </location>
</feature>
<dbReference type="PROSITE" id="PS50090">
    <property type="entry name" value="MYB_LIKE"/>
    <property type="match status" value="2"/>
</dbReference>
<evidence type="ECO:0000313" key="8">
    <source>
        <dbReference type="EMBL" id="SCW02514.1"/>
    </source>
</evidence>
<evidence type="ECO:0000313" key="9">
    <source>
        <dbReference type="Proteomes" id="UP000190831"/>
    </source>
</evidence>
<protein>
    <submittedName>
        <fullName evidence="8">LAFE_0F08108g1_1</fullName>
    </submittedName>
</protein>
<feature type="compositionally biased region" description="Low complexity" evidence="5">
    <location>
        <begin position="140"/>
        <end position="155"/>
    </location>
</feature>
<proteinExistence type="predicted"/>
<feature type="domain" description="Myb-like" evidence="6">
    <location>
        <begin position="54"/>
        <end position="102"/>
    </location>
</feature>
<dbReference type="GO" id="GO:0050891">
    <property type="term" value="P:multicellular organismal-level water homeostasis"/>
    <property type="evidence" value="ECO:0007669"/>
    <property type="project" value="UniProtKB-ARBA"/>
</dbReference>
<evidence type="ECO:0000256" key="5">
    <source>
        <dbReference type="SAM" id="MobiDB-lite"/>
    </source>
</evidence>
<dbReference type="Gene3D" id="1.10.10.60">
    <property type="entry name" value="Homeodomain-like"/>
    <property type="match status" value="2"/>
</dbReference>
<dbReference type="GO" id="GO:2000037">
    <property type="term" value="P:regulation of stomatal complex patterning"/>
    <property type="evidence" value="ECO:0007669"/>
    <property type="project" value="UniProtKB-ARBA"/>
</dbReference>
<dbReference type="InterPro" id="IPR017930">
    <property type="entry name" value="Myb_dom"/>
</dbReference>
<feature type="compositionally biased region" description="Low complexity" evidence="5">
    <location>
        <begin position="278"/>
        <end position="291"/>
    </location>
</feature>
<dbReference type="PANTHER" id="PTHR45614:SF25">
    <property type="entry name" value="MYB PROTEIN"/>
    <property type="match status" value="1"/>
</dbReference>
<dbReference type="GO" id="GO:0005634">
    <property type="term" value="C:nucleus"/>
    <property type="evidence" value="ECO:0007669"/>
    <property type="project" value="UniProtKB-SubCell"/>
</dbReference>
<dbReference type="InterPro" id="IPR050560">
    <property type="entry name" value="MYB_TF"/>
</dbReference>
<evidence type="ECO:0000259" key="7">
    <source>
        <dbReference type="PROSITE" id="PS51294"/>
    </source>
</evidence>
<dbReference type="GO" id="GO:0033993">
    <property type="term" value="P:response to lipid"/>
    <property type="evidence" value="ECO:0007669"/>
    <property type="project" value="UniProtKB-ARBA"/>
</dbReference>
<dbReference type="OrthoDB" id="2143914at2759"/>
<feature type="domain" description="HTH myb-type" evidence="7">
    <location>
        <begin position="58"/>
        <end position="109"/>
    </location>
</feature>
<dbReference type="AlphaFoldDB" id="A0A1G4MF10"/>
<evidence type="ECO:0000256" key="3">
    <source>
        <dbReference type="ARBA" id="ARBA00023125"/>
    </source>
</evidence>
<dbReference type="GO" id="GO:0045944">
    <property type="term" value="P:positive regulation of transcription by RNA polymerase II"/>
    <property type="evidence" value="ECO:0007669"/>
    <property type="project" value="TreeGrafter"/>
</dbReference>
<evidence type="ECO:0000256" key="1">
    <source>
        <dbReference type="ARBA" id="ARBA00004123"/>
    </source>
</evidence>
<dbReference type="GO" id="GO:1902806">
    <property type="term" value="P:regulation of cell cycle G1/S phase transition"/>
    <property type="evidence" value="ECO:0007669"/>
    <property type="project" value="UniProtKB-ARBA"/>
</dbReference>